<dbReference type="AlphaFoldDB" id="A0A7S0ZVF3"/>
<reference evidence="1" key="1">
    <citation type="submission" date="2021-01" db="EMBL/GenBank/DDBJ databases">
        <authorList>
            <person name="Corre E."/>
            <person name="Pelletier E."/>
            <person name="Niang G."/>
            <person name="Scheremetjew M."/>
            <person name="Finn R."/>
            <person name="Kale V."/>
            <person name="Holt S."/>
            <person name="Cochrane G."/>
            <person name="Meng A."/>
            <person name="Brown T."/>
            <person name="Cohen L."/>
        </authorList>
    </citation>
    <scope>NUCLEOTIDE SEQUENCE</scope>
</reference>
<accession>A0A7S0ZVF3</accession>
<evidence type="ECO:0008006" key="2">
    <source>
        <dbReference type="Google" id="ProtNLM"/>
    </source>
</evidence>
<proteinExistence type="predicted"/>
<name>A0A7S0ZVF3_NOCSC</name>
<evidence type="ECO:0000313" key="1">
    <source>
        <dbReference type="EMBL" id="CAD8833952.1"/>
    </source>
</evidence>
<protein>
    <recommendedName>
        <fullName evidence="2">ABM domain-containing protein</fullName>
    </recommendedName>
</protein>
<dbReference type="EMBL" id="HBFQ01011807">
    <property type="protein sequence ID" value="CAD8833952.1"/>
    <property type="molecule type" value="Transcribed_RNA"/>
</dbReference>
<gene>
    <name evidence="1" type="ORF">NSCI0253_LOCUS8300</name>
</gene>
<sequence length="272" mass="29693">MAQVSWLKVPTELKITKNNMASTANFESKFFTIEPTFDVKDWAAAQPVLEEFFEKSSSEEGCFFYGFTKVGDKLFCREGYVNGEAVLAHLQNVAAPFAKILAGPASLDKLEFHAPASELDKVKEATAALNPVFFEVDSGFTKVTKEAGGTQTPQSMVSLHPRFTVKDWAAAQPIMAEFVEKTATEGSCLYYGWTKNENTLLCRESYTDACGVLAHLENVGPLLDKMLAGPAALDSISIHGPAAELEKLKEATAALGTVYFEVVDGSFSRYEV</sequence>
<organism evidence="1">
    <name type="scientific">Noctiluca scintillans</name>
    <name type="common">Sea sparkle</name>
    <name type="synonym">Red tide dinoflagellate</name>
    <dbReference type="NCBI Taxonomy" id="2966"/>
    <lineage>
        <taxon>Eukaryota</taxon>
        <taxon>Sar</taxon>
        <taxon>Alveolata</taxon>
        <taxon>Dinophyceae</taxon>
        <taxon>Noctilucales</taxon>
        <taxon>Noctilucaceae</taxon>
        <taxon>Noctiluca</taxon>
    </lineage>
</organism>